<comment type="similarity">
    <text evidence="2 10">Belongs to the ketopantoate reductase family.</text>
</comment>
<protein>
    <recommendedName>
        <fullName evidence="4 10">2-dehydropantoate 2-reductase</fullName>
        <ecNumber evidence="3 10">1.1.1.169</ecNumber>
    </recommendedName>
    <alternativeName>
        <fullName evidence="8 10">Ketopantoate reductase</fullName>
    </alternativeName>
</protein>
<dbReference type="InterPro" id="IPR008927">
    <property type="entry name" value="6-PGluconate_DH-like_C_sf"/>
</dbReference>
<evidence type="ECO:0000313" key="14">
    <source>
        <dbReference type="Proteomes" id="UP001481413"/>
    </source>
</evidence>
<dbReference type="EMBL" id="BAABWH010000005">
    <property type="protein sequence ID" value="GAA6145990.1"/>
    <property type="molecule type" value="Genomic_DNA"/>
</dbReference>
<evidence type="ECO:0000256" key="6">
    <source>
        <dbReference type="ARBA" id="ARBA00022857"/>
    </source>
</evidence>
<keyword evidence="6 10" id="KW-0521">NADP</keyword>
<dbReference type="InterPro" id="IPR003710">
    <property type="entry name" value="ApbA"/>
</dbReference>
<gene>
    <name evidence="13" type="ORF">NBRC116585_21080</name>
</gene>
<dbReference type="PANTHER" id="PTHR43765">
    <property type="entry name" value="2-DEHYDROPANTOATE 2-REDUCTASE-RELATED"/>
    <property type="match status" value="1"/>
</dbReference>
<dbReference type="NCBIfam" id="TIGR00745">
    <property type="entry name" value="apbA_panE"/>
    <property type="match status" value="1"/>
</dbReference>
<evidence type="ECO:0000256" key="4">
    <source>
        <dbReference type="ARBA" id="ARBA00019465"/>
    </source>
</evidence>
<dbReference type="Proteomes" id="UP001481413">
    <property type="component" value="Unassembled WGS sequence"/>
</dbReference>
<dbReference type="SUPFAM" id="SSF51735">
    <property type="entry name" value="NAD(P)-binding Rossmann-fold domains"/>
    <property type="match status" value="1"/>
</dbReference>
<sequence length="304" mass="33731">MVSSPYNQSMTSTQHIAVLGTGALGTLIAWYCRSQELFTINRNQQERFSLLEYGASEPTLFSSTSWQGTPVDWLIVTTKAASTLTALKGIESQLSAVKNLLLLQNGMGQQAEVAQWLETQHSAPQLWVGSSTEGAYHAEEGHVVHAGKGHTVIGPWQHECVEQADKLPPSMTLSPDIHKVLNEKLAINAIINPLTAYYQCYNGELLSNADYRHHFDTLSTEVDELFKQLNWNTDFSIPQRAEQVALATAQNRSSTYQDVLHRRPTELPYICGYLLKQAAQYDLSAPLTTELFTSLSATEATWSA</sequence>
<keyword evidence="14" id="KW-1185">Reference proteome</keyword>
<dbReference type="InterPro" id="IPR013328">
    <property type="entry name" value="6PGD_dom2"/>
</dbReference>
<name>A0ABQ0A0R5_9GAMM</name>
<feature type="domain" description="Ketopantoate reductase C-terminal" evidence="12">
    <location>
        <begin position="177"/>
        <end position="296"/>
    </location>
</feature>
<evidence type="ECO:0000256" key="7">
    <source>
        <dbReference type="ARBA" id="ARBA00023002"/>
    </source>
</evidence>
<evidence type="ECO:0000256" key="5">
    <source>
        <dbReference type="ARBA" id="ARBA00022655"/>
    </source>
</evidence>
<feature type="domain" description="Ketopantoate reductase N-terminal" evidence="11">
    <location>
        <begin position="16"/>
        <end position="157"/>
    </location>
</feature>
<proteinExistence type="inferred from homology"/>
<accession>A0ABQ0A0R5</accession>
<dbReference type="Gene3D" id="1.10.1040.10">
    <property type="entry name" value="N-(1-d-carboxylethyl)-l-norvaline Dehydrogenase, domain 2"/>
    <property type="match status" value="1"/>
</dbReference>
<evidence type="ECO:0000256" key="2">
    <source>
        <dbReference type="ARBA" id="ARBA00007870"/>
    </source>
</evidence>
<evidence type="ECO:0000256" key="9">
    <source>
        <dbReference type="ARBA" id="ARBA00048793"/>
    </source>
</evidence>
<dbReference type="InterPro" id="IPR013752">
    <property type="entry name" value="KPA_reductase"/>
</dbReference>
<dbReference type="InterPro" id="IPR013332">
    <property type="entry name" value="KPR_N"/>
</dbReference>
<comment type="caution">
    <text evidence="13">The sequence shown here is derived from an EMBL/GenBank/DDBJ whole genome shotgun (WGS) entry which is preliminary data.</text>
</comment>
<dbReference type="SUPFAM" id="SSF48179">
    <property type="entry name" value="6-phosphogluconate dehydrogenase C-terminal domain-like"/>
    <property type="match status" value="1"/>
</dbReference>
<dbReference type="InterPro" id="IPR036291">
    <property type="entry name" value="NAD(P)-bd_dom_sf"/>
</dbReference>
<dbReference type="EC" id="1.1.1.169" evidence="3 10"/>
<dbReference type="PANTHER" id="PTHR43765:SF2">
    <property type="entry name" value="2-DEHYDROPANTOATE 2-REDUCTASE"/>
    <property type="match status" value="1"/>
</dbReference>
<organism evidence="13 14">
    <name type="scientific">Thalassolituus maritimus</name>
    <dbReference type="NCBI Taxonomy" id="484498"/>
    <lineage>
        <taxon>Bacteria</taxon>
        <taxon>Pseudomonadati</taxon>
        <taxon>Pseudomonadota</taxon>
        <taxon>Gammaproteobacteria</taxon>
        <taxon>Oceanospirillales</taxon>
        <taxon>Oceanospirillaceae</taxon>
        <taxon>Thalassolituus</taxon>
    </lineage>
</organism>
<evidence type="ECO:0000259" key="11">
    <source>
        <dbReference type="Pfam" id="PF02558"/>
    </source>
</evidence>
<dbReference type="Pfam" id="PF02558">
    <property type="entry name" value="ApbA"/>
    <property type="match status" value="1"/>
</dbReference>
<evidence type="ECO:0000256" key="3">
    <source>
        <dbReference type="ARBA" id="ARBA00013014"/>
    </source>
</evidence>
<evidence type="ECO:0000256" key="8">
    <source>
        <dbReference type="ARBA" id="ARBA00032024"/>
    </source>
</evidence>
<keyword evidence="7 10" id="KW-0560">Oxidoreductase</keyword>
<evidence type="ECO:0000313" key="13">
    <source>
        <dbReference type="EMBL" id="GAA6145990.1"/>
    </source>
</evidence>
<dbReference type="Gene3D" id="3.40.50.720">
    <property type="entry name" value="NAD(P)-binding Rossmann-like Domain"/>
    <property type="match status" value="1"/>
</dbReference>
<evidence type="ECO:0000259" key="12">
    <source>
        <dbReference type="Pfam" id="PF08546"/>
    </source>
</evidence>
<evidence type="ECO:0000256" key="10">
    <source>
        <dbReference type="RuleBase" id="RU362068"/>
    </source>
</evidence>
<comment type="catalytic activity">
    <reaction evidence="9 10">
        <text>(R)-pantoate + NADP(+) = 2-dehydropantoate + NADPH + H(+)</text>
        <dbReference type="Rhea" id="RHEA:16233"/>
        <dbReference type="ChEBI" id="CHEBI:11561"/>
        <dbReference type="ChEBI" id="CHEBI:15378"/>
        <dbReference type="ChEBI" id="CHEBI:15980"/>
        <dbReference type="ChEBI" id="CHEBI:57783"/>
        <dbReference type="ChEBI" id="CHEBI:58349"/>
        <dbReference type="EC" id="1.1.1.169"/>
    </reaction>
</comment>
<comment type="function">
    <text evidence="10">Catalyzes the NADPH-dependent reduction of ketopantoate into pantoic acid.</text>
</comment>
<keyword evidence="5 10" id="KW-0566">Pantothenate biosynthesis</keyword>
<dbReference type="InterPro" id="IPR050838">
    <property type="entry name" value="Ketopantoate_reductase"/>
</dbReference>
<dbReference type="Pfam" id="PF08546">
    <property type="entry name" value="ApbA_C"/>
    <property type="match status" value="1"/>
</dbReference>
<comment type="pathway">
    <text evidence="1 10">Cofactor biosynthesis; (R)-pantothenate biosynthesis; (R)-pantoate from 3-methyl-2-oxobutanoate: step 2/2.</text>
</comment>
<reference evidence="13 14" key="1">
    <citation type="submission" date="2024-04" db="EMBL/GenBank/DDBJ databases">
        <title>Draft genome sequence of Thalassolituus maritimus NBRC 116585.</title>
        <authorList>
            <person name="Miyakawa T."/>
            <person name="Kusuya Y."/>
            <person name="Miura T."/>
        </authorList>
    </citation>
    <scope>NUCLEOTIDE SEQUENCE [LARGE SCALE GENOMIC DNA]</scope>
    <source>
        <strain evidence="13 14">5NW40-0001</strain>
    </source>
</reference>
<evidence type="ECO:0000256" key="1">
    <source>
        <dbReference type="ARBA" id="ARBA00004994"/>
    </source>
</evidence>